<dbReference type="SUPFAM" id="SSF64518">
    <property type="entry name" value="Phase 1 flagellin"/>
    <property type="match status" value="1"/>
</dbReference>
<keyword evidence="2" id="KW-0282">Flagellum</keyword>
<keyword evidence="3" id="KW-1185">Reference proteome</keyword>
<dbReference type="OrthoDB" id="9758307at2"/>
<name>A0A147K4V7_9BACI</name>
<reference evidence="2 3" key="1">
    <citation type="journal article" date="2016" name="Front. Microbiol.">
        <title>Microevolution Analysis of Bacillus coahuilensis Unveils Differences in Phosphorus Acquisition Strategies and Their Regulation.</title>
        <authorList>
            <person name="Gomez-Lunar Z."/>
            <person name="Hernandez-Gonzalez I."/>
            <person name="Rodriguez-Torres M.D."/>
            <person name="Souza V."/>
            <person name="Olmedo-Alvarez G."/>
        </authorList>
    </citation>
    <scope>NUCLEOTIDE SEQUENCE [LARGE SCALE GENOMIC DNA]</scope>
    <source>
        <strain evidence="3">p1.1.43</strain>
    </source>
</reference>
<dbReference type="InterPro" id="IPR001492">
    <property type="entry name" value="Flagellin"/>
</dbReference>
<dbReference type="PANTHER" id="PTHR42792">
    <property type="entry name" value="FLAGELLIN"/>
    <property type="match status" value="1"/>
</dbReference>
<dbReference type="STRING" id="1150625.Q75_15295"/>
<sequence>MRVTQGMLAGNSLSNISNSYNSLGKLQDQLATGKKITKPSDDPVVAMKGMYYRSNLTQIEQYKRNLSEGYLWLESSESAIEQANQGLQRVRELTLQGQNGTLSQEDKKAISVEIDQIIQDLGNTANTKVAGKYLFNGTDVANPPITSTNPMTVAPYGTNNYKIEVSEGVFMDVSVNPNNVFSQKLFDTVTNIKDALDNGTDLNALLQDLDDVMNTMSAERSELGARYNRLDMVSNRLGSQEISATQILSDNENVNMEETISKLIMQEAVHNAALATGARVIQPTLLDFLR</sequence>
<dbReference type="GO" id="GO:0009424">
    <property type="term" value="C:bacterial-type flagellum hook"/>
    <property type="evidence" value="ECO:0007669"/>
    <property type="project" value="InterPro"/>
</dbReference>
<dbReference type="Gene3D" id="1.20.1330.10">
    <property type="entry name" value="f41 fragment of flagellin, N-terminal domain"/>
    <property type="match status" value="1"/>
</dbReference>
<protein>
    <submittedName>
        <fullName evidence="2">Flagellar hook protein FlgL</fullName>
    </submittedName>
</protein>
<dbReference type="GO" id="GO:0071973">
    <property type="term" value="P:bacterial-type flagellum-dependent cell motility"/>
    <property type="evidence" value="ECO:0007669"/>
    <property type="project" value="InterPro"/>
</dbReference>
<organism evidence="2 3">
    <name type="scientific">Bacillus coahuilensis p1.1.43</name>
    <dbReference type="NCBI Taxonomy" id="1150625"/>
    <lineage>
        <taxon>Bacteria</taxon>
        <taxon>Bacillati</taxon>
        <taxon>Bacillota</taxon>
        <taxon>Bacilli</taxon>
        <taxon>Bacillales</taxon>
        <taxon>Bacillaceae</taxon>
        <taxon>Bacillus</taxon>
    </lineage>
</organism>
<dbReference type="InterPro" id="IPR001029">
    <property type="entry name" value="Flagellin_N"/>
</dbReference>
<dbReference type="PATRIC" id="fig|1150625.3.peg.3190"/>
<dbReference type="AlphaFoldDB" id="A0A147K4V7"/>
<keyword evidence="2" id="KW-0969">Cilium</keyword>
<dbReference type="InterPro" id="IPR013384">
    <property type="entry name" value="Flagell_FlgL"/>
</dbReference>
<dbReference type="PANTHER" id="PTHR42792:SF1">
    <property type="entry name" value="FLAGELLAR HOOK-ASSOCIATED PROTEIN 3"/>
    <property type="match status" value="1"/>
</dbReference>
<dbReference type="Pfam" id="PF00669">
    <property type="entry name" value="Flagellin_N"/>
    <property type="match status" value="1"/>
</dbReference>
<accession>A0A147K4V7</accession>
<feature type="domain" description="Flagellin N-terminal" evidence="1">
    <location>
        <begin position="7"/>
        <end position="138"/>
    </location>
</feature>
<dbReference type="RefSeq" id="WP_059351854.1">
    <property type="nucleotide sequence ID" value="NZ_LDYG01000050.1"/>
</dbReference>
<dbReference type="GO" id="GO:0005198">
    <property type="term" value="F:structural molecule activity"/>
    <property type="evidence" value="ECO:0007669"/>
    <property type="project" value="InterPro"/>
</dbReference>
<evidence type="ECO:0000259" key="1">
    <source>
        <dbReference type="Pfam" id="PF00669"/>
    </source>
</evidence>
<gene>
    <name evidence="2" type="ORF">Q75_15295</name>
</gene>
<proteinExistence type="predicted"/>
<dbReference type="EMBL" id="LDYG01000050">
    <property type="protein sequence ID" value="KUP04466.1"/>
    <property type="molecule type" value="Genomic_DNA"/>
</dbReference>
<evidence type="ECO:0000313" key="3">
    <source>
        <dbReference type="Proteomes" id="UP000074108"/>
    </source>
</evidence>
<comment type="caution">
    <text evidence="2">The sequence shown here is derived from an EMBL/GenBank/DDBJ whole genome shotgun (WGS) entry which is preliminary data.</text>
</comment>
<dbReference type="Proteomes" id="UP000074108">
    <property type="component" value="Unassembled WGS sequence"/>
</dbReference>
<keyword evidence="2" id="KW-0966">Cell projection</keyword>
<dbReference type="NCBIfam" id="TIGR02550">
    <property type="entry name" value="flagell_flgL"/>
    <property type="match status" value="1"/>
</dbReference>
<evidence type="ECO:0000313" key="2">
    <source>
        <dbReference type="EMBL" id="KUP04466.1"/>
    </source>
</evidence>